<feature type="domain" description="NACHT" evidence="3">
    <location>
        <begin position="219"/>
        <end position="323"/>
    </location>
</feature>
<sequence length="1011" mass="115386">MSFWSSERNPVAAATVLWDIGRGLSELEGEGELLKEHTIFLEKLKNTLEAVNKVMKEGPILQGLQDDITAIWNPLLETEVEIVFSMGLNEDEVKTEDMKSVASKFYLKTAYYQRFSSKITRLQNEVVIPLLGLHRSITTMFPQKLSRSWQTIKRWAAESKRCIDERMVLQSKGWLRPLSLVEEKSQAYMDIASSSKCEWFCSKQEYIDWYNQLSKRSSPILWISGIPGIGRTQIAATVVQKLREDKRTVAYFFYGEETTAIVNARKLMVTLCWNLLNQFPEDVELLSEVCNKDGEPTETEVQTVLQRMCERRDAIIVLDGLDECFKLKVQGENEIDKFCQFLASSNGVCDVIMFSQELEDIKRGLSKYNSIPRISNCEADFWDEIEKIPTRCAAGFGLSEEKEQGVVDAEVRSCEVIEEHNIYFPGSREDQCQVYAMLRHSVCGLRLPAHIARQIVDEAEYWVKATFERSEPLMFDGKKCKSNFPYLLSDPIDGARHFPVRNVIATCSHSQAWASYPDRNGDYRGSSIYFDFVVRDPDGSIRNFDPAESLDLFEIQQHLGTPKKPNAVSRVPYNEKTSWMCLITPGSRLGVIPKAIGWISLVEVVRIEIFSTFLEEEHGQHEALRRFKQKKEEILEQIWNTRKQTRLLTDNRKGVEQELPNAVYKKQLQLNNWDRDNVQSLEKQNEPLLPSTDNSLIYTRSALRSPRSPLSVYHEDADQIRPSLVSKVLKHSNTQIPLDDISRNDKNSHSSTSTTFVRMIRELVRPKVRPGYKRLEWTCTCGEPLYGDFEEKTSGSLDQLAAKLKQQSSQSSQHGASAPIPQPKKAYTRQAQAVGYNMPGSGSSSSNDPNNLVSNAVSSHLNTVKPPPSTALQLCIETGKYKLEMSELARPSPAVSDGELFAMIREKYESTRHSILPTWARFKKPNRAIFVKFLLGTKRTVSLNNETPSIPPATEVRHNYDYDPCPMEIPPMDSRVFFHHFYAPRSQHSDVFWGNRLPWKVKPLLGPSNHG</sequence>
<organism evidence="4 5">
    <name type="scientific">Alternaria alternata</name>
    <name type="common">Alternaria rot fungus</name>
    <name type="synonym">Torula alternata</name>
    <dbReference type="NCBI Taxonomy" id="5599"/>
    <lineage>
        <taxon>Eukaryota</taxon>
        <taxon>Fungi</taxon>
        <taxon>Dikarya</taxon>
        <taxon>Ascomycota</taxon>
        <taxon>Pezizomycotina</taxon>
        <taxon>Dothideomycetes</taxon>
        <taxon>Pleosporomycetidae</taxon>
        <taxon>Pleosporales</taxon>
        <taxon>Pleosporineae</taxon>
        <taxon>Pleosporaceae</taxon>
        <taxon>Alternaria</taxon>
        <taxon>Alternaria sect. Alternaria</taxon>
        <taxon>Alternaria alternata complex</taxon>
    </lineage>
</organism>
<feature type="region of interest" description="Disordered" evidence="2">
    <location>
        <begin position="835"/>
        <end position="854"/>
    </location>
</feature>
<proteinExistence type="predicted"/>
<dbReference type="Gene3D" id="3.40.50.300">
    <property type="entry name" value="P-loop containing nucleotide triphosphate hydrolases"/>
    <property type="match status" value="1"/>
</dbReference>
<dbReference type="SUPFAM" id="SSF52540">
    <property type="entry name" value="P-loop containing nucleoside triphosphate hydrolases"/>
    <property type="match status" value="1"/>
</dbReference>
<feature type="region of interest" description="Disordered" evidence="2">
    <location>
        <begin position="801"/>
        <end position="827"/>
    </location>
</feature>
<dbReference type="STRING" id="5599.A0A177D6K5"/>
<dbReference type="VEuPathDB" id="FungiDB:CC77DRAFT_1066802"/>
<name>A0A177D6K5_ALTAL</name>
<evidence type="ECO:0000256" key="2">
    <source>
        <dbReference type="SAM" id="MobiDB-lite"/>
    </source>
</evidence>
<evidence type="ECO:0000313" key="5">
    <source>
        <dbReference type="Proteomes" id="UP000077248"/>
    </source>
</evidence>
<dbReference type="RefSeq" id="XP_018380173.1">
    <property type="nucleotide sequence ID" value="XM_018528927.1"/>
</dbReference>
<dbReference type="InterPro" id="IPR056884">
    <property type="entry name" value="NPHP3-like_N"/>
</dbReference>
<dbReference type="Proteomes" id="UP000077248">
    <property type="component" value="Unassembled WGS sequence"/>
</dbReference>
<keyword evidence="5" id="KW-1185">Reference proteome</keyword>
<protein>
    <recommendedName>
        <fullName evidence="3">NACHT domain-containing protein</fullName>
    </recommendedName>
</protein>
<dbReference type="InterPro" id="IPR027417">
    <property type="entry name" value="P-loop_NTPase"/>
</dbReference>
<keyword evidence="1" id="KW-0677">Repeat</keyword>
<evidence type="ECO:0000259" key="3">
    <source>
        <dbReference type="PROSITE" id="PS50837"/>
    </source>
</evidence>
<evidence type="ECO:0000313" key="4">
    <source>
        <dbReference type="EMBL" id="OAG14752.1"/>
    </source>
</evidence>
<dbReference type="GeneID" id="29114521"/>
<dbReference type="PANTHER" id="PTHR10039">
    <property type="entry name" value="AMELOGENIN"/>
    <property type="match status" value="1"/>
</dbReference>
<dbReference type="PROSITE" id="PS50837">
    <property type="entry name" value="NACHT"/>
    <property type="match status" value="1"/>
</dbReference>
<accession>A0A177D6K5</accession>
<dbReference type="AlphaFoldDB" id="A0A177D6K5"/>
<reference evidence="4 5" key="1">
    <citation type="submission" date="2016-05" db="EMBL/GenBank/DDBJ databases">
        <title>Comparative analysis of secretome profiles of manganese(II)-oxidizing ascomycete fungi.</title>
        <authorList>
            <consortium name="DOE Joint Genome Institute"/>
            <person name="Zeiner C.A."/>
            <person name="Purvine S.O."/>
            <person name="Zink E.M."/>
            <person name="Wu S."/>
            <person name="Pasa-Tolic L."/>
            <person name="Chaput D.L."/>
            <person name="Haridas S."/>
            <person name="Grigoriev I.V."/>
            <person name="Santelli C.M."/>
            <person name="Hansel C.M."/>
        </authorList>
    </citation>
    <scope>NUCLEOTIDE SEQUENCE [LARGE SCALE GENOMIC DNA]</scope>
    <source>
        <strain evidence="4 5">SRC1lrK2f</strain>
    </source>
</reference>
<gene>
    <name evidence="4" type="ORF">CC77DRAFT_1066802</name>
</gene>
<dbReference type="KEGG" id="aalt:CC77DRAFT_1066802"/>
<dbReference type="EMBL" id="KV441498">
    <property type="protein sequence ID" value="OAG14752.1"/>
    <property type="molecule type" value="Genomic_DNA"/>
</dbReference>
<evidence type="ECO:0000256" key="1">
    <source>
        <dbReference type="ARBA" id="ARBA00022737"/>
    </source>
</evidence>
<dbReference type="InterPro" id="IPR007111">
    <property type="entry name" value="NACHT_NTPase"/>
</dbReference>
<dbReference type="Pfam" id="PF24883">
    <property type="entry name" value="NPHP3_N"/>
    <property type="match status" value="1"/>
</dbReference>